<protein>
    <submittedName>
        <fullName evidence="1">Uncharacterized protein</fullName>
    </submittedName>
</protein>
<dbReference type="EMBL" id="PFEI01000044">
    <property type="protein sequence ID" value="PJE67075.1"/>
    <property type="molecule type" value="Genomic_DNA"/>
</dbReference>
<accession>A0A2M8L2C8</accession>
<evidence type="ECO:0000313" key="2">
    <source>
        <dbReference type="Proteomes" id="UP000229766"/>
    </source>
</evidence>
<organism evidence="1 2">
    <name type="scientific">Candidatus Shapirobacteria bacterium CG10_big_fil_rev_8_21_14_0_10_36_6</name>
    <dbReference type="NCBI Taxonomy" id="1974886"/>
    <lineage>
        <taxon>Bacteria</taxon>
        <taxon>Candidatus Shapironibacteriota</taxon>
    </lineage>
</organism>
<evidence type="ECO:0000313" key="1">
    <source>
        <dbReference type="EMBL" id="PJE67075.1"/>
    </source>
</evidence>
<gene>
    <name evidence="1" type="ORF">COU93_00750</name>
</gene>
<sequence length="174" mass="19875">MNLDQINFKTKVFCSTKISTTNLITSLSTTTINKQEKDLQINLKNIGKDTSVNSICIDFKIPNYKITEILENGWGQSSFSSYINKITPTKKNKIILVRDQNPYSFKKDFGYIPKSQISEWYTQLVGNKTSLVIGAITTQNQYTTIYVINKNNNIYIRVICQLDKIIVKSGQTLK</sequence>
<feature type="non-terminal residue" evidence="1">
    <location>
        <position position="174"/>
    </location>
</feature>
<comment type="caution">
    <text evidence="1">The sequence shown here is derived from an EMBL/GenBank/DDBJ whole genome shotgun (WGS) entry which is preliminary data.</text>
</comment>
<proteinExistence type="predicted"/>
<dbReference type="AlphaFoldDB" id="A0A2M8L2C8"/>
<reference evidence="2" key="1">
    <citation type="submission" date="2017-09" db="EMBL/GenBank/DDBJ databases">
        <title>Depth-based differentiation of microbial function through sediment-hosted aquifers and enrichment of novel symbionts in the deep terrestrial subsurface.</title>
        <authorList>
            <person name="Probst A.J."/>
            <person name="Ladd B."/>
            <person name="Jarett J.K."/>
            <person name="Geller-Mcgrath D.E."/>
            <person name="Sieber C.M.K."/>
            <person name="Emerson J.B."/>
            <person name="Anantharaman K."/>
            <person name="Thomas B.C."/>
            <person name="Malmstrom R."/>
            <person name="Stieglmeier M."/>
            <person name="Klingl A."/>
            <person name="Woyke T."/>
            <person name="Ryan C.M."/>
            <person name="Banfield J.F."/>
        </authorList>
    </citation>
    <scope>NUCLEOTIDE SEQUENCE [LARGE SCALE GENOMIC DNA]</scope>
</reference>
<dbReference type="Proteomes" id="UP000229766">
    <property type="component" value="Unassembled WGS sequence"/>
</dbReference>
<name>A0A2M8L2C8_9BACT</name>